<dbReference type="GO" id="GO:0005524">
    <property type="term" value="F:ATP binding"/>
    <property type="evidence" value="ECO:0007669"/>
    <property type="project" value="UniProtKB-KW"/>
</dbReference>
<dbReference type="InterPro" id="IPR050267">
    <property type="entry name" value="Anti-sigma-factor_SerPK"/>
</dbReference>
<evidence type="ECO:0000256" key="1">
    <source>
        <dbReference type="ARBA" id="ARBA00022527"/>
    </source>
</evidence>
<keyword evidence="1" id="KW-0808">Transferase</keyword>
<evidence type="ECO:0000313" key="4">
    <source>
        <dbReference type="Proteomes" id="UP000298460"/>
    </source>
</evidence>
<dbReference type="Proteomes" id="UP000298460">
    <property type="component" value="Unassembled WGS sequence"/>
</dbReference>
<organism evidence="3 4">
    <name type="scientific">Desulfosporosinus fructosivorans</name>
    <dbReference type="NCBI Taxonomy" id="2018669"/>
    <lineage>
        <taxon>Bacteria</taxon>
        <taxon>Bacillati</taxon>
        <taxon>Bacillota</taxon>
        <taxon>Clostridia</taxon>
        <taxon>Eubacteriales</taxon>
        <taxon>Desulfitobacteriaceae</taxon>
        <taxon>Desulfosporosinus</taxon>
    </lineage>
</organism>
<comment type="caution">
    <text evidence="3">The sequence shown here is derived from an EMBL/GenBank/DDBJ whole genome shotgun (WGS) entry which is preliminary data.</text>
</comment>
<dbReference type="RefSeq" id="WP_135551221.1">
    <property type="nucleotide sequence ID" value="NZ_SPQQ01000011.1"/>
</dbReference>
<keyword evidence="1" id="KW-0723">Serine/threonine-protein kinase</keyword>
<gene>
    <name evidence="3" type="ORF">E4K67_23490</name>
</gene>
<dbReference type="OrthoDB" id="9792240at2"/>
<dbReference type="SUPFAM" id="SSF55874">
    <property type="entry name" value="ATPase domain of HSP90 chaperone/DNA topoisomerase II/histidine kinase"/>
    <property type="match status" value="1"/>
</dbReference>
<dbReference type="Gene3D" id="3.30.565.10">
    <property type="entry name" value="Histidine kinase-like ATPase, C-terminal domain"/>
    <property type="match status" value="1"/>
</dbReference>
<keyword evidence="3" id="KW-0067">ATP-binding</keyword>
<dbReference type="PANTHER" id="PTHR35526:SF6">
    <property type="entry name" value="SLR1861 PROTEIN"/>
    <property type="match status" value="1"/>
</dbReference>
<evidence type="ECO:0000313" key="3">
    <source>
        <dbReference type="EMBL" id="TGE35733.1"/>
    </source>
</evidence>
<accession>A0A4Z0R0K5</accession>
<dbReference type="EMBL" id="SPQQ01000011">
    <property type="protein sequence ID" value="TGE35733.1"/>
    <property type="molecule type" value="Genomic_DNA"/>
</dbReference>
<name>A0A4Z0R0K5_9FIRM</name>
<keyword evidence="3" id="KW-0547">Nucleotide-binding</keyword>
<evidence type="ECO:0000259" key="2">
    <source>
        <dbReference type="Pfam" id="PF13581"/>
    </source>
</evidence>
<dbReference type="InterPro" id="IPR003594">
    <property type="entry name" value="HATPase_dom"/>
</dbReference>
<sequence length="134" mass="15096">MDYHHKRTLAEFNLELLNREIEALGEKNELLSTKLFTIQLIIEELVTNILKYGKQTGADNSIEIEIHTEKGKSVLIISDDTDIFNPLTAKEPDTTLSAEERDIGGLGLFLVRKKVQSLSYENTNGLNIVRAVIL</sequence>
<dbReference type="AlphaFoldDB" id="A0A4Z0R0K5"/>
<proteinExistence type="predicted"/>
<dbReference type="Pfam" id="PF13581">
    <property type="entry name" value="HATPase_c_2"/>
    <property type="match status" value="1"/>
</dbReference>
<keyword evidence="1" id="KW-0418">Kinase</keyword>
<dbReference type="InterPro" id="IPR036890">
    <property type="entry name" value="HATPase_C_sf"/>
</dbReference>
<protein>
    <submittedName>
        <fullName evidence="3">ATP-binding protein</fullName>
    </submittedName>
</protein>
<reference evidence="3 4" key="1">
    <citation type="submission" date="2019-03" db="EMBL/GenBank/DDBJ databases">
        <title>Draft Genome Sequence of Desulfosporosinus fructosivorans Strain 63.6F, Isolated from Marine Sediment in the Baltic Sea.</title>
        <authorList>
            <person name="Hausmann B."/>
            <person name="Vandieken V."/>
            <person name="Pjevac P."/>
            <person name="Schreck K."/>
            <person name="Herbold C.W."/>
            <person name="Loy A."/>
        </authorList>
    </citation>
    <scope>NUCLEOTIDE SEQUENCE [LARGE SCALE GENOMIC DNA]</scope>
    <source>
        <strain evidence="3 4">63.6F</strain>
    </source>
</reference>
<keyword evidence="4" id="KW-1185">Reference proteome</keyword>
<dbReference type="PANTHER" id="PTHR35526">
    <property type="entry name" value="ANTI-SIGMA-F FACTOR RSBW-RELATED"/>
    <property type="match status" value="1"/>
</dbReference>
<feature type="domain" description="Histidine kinase/HSP90-like ATPase" evidence="2">
    <location>
        <begin position="13"/>
        <end position="132"/>
    </location>
</feature>
<dbReference type="CDD" id="cd16936">
    <property type="entry name" value="HATPase_RsbW-like"/>
    <property type="match status" value="1"/>
</dbReference>
<dbReference type="GO" id="GO:0004674">
    <property type="term" value="F:protein serine/threonine kinase activity"/>
    <property type="evidence" value="ECO:0007669"/>
    <property type="project" value="UniProtKB-KW"/>
</dbReference>